<name>Q0UZH9_PHANO</name>
<protein>
    <submittedName>
        <fullName evidence="1">Uncharacterized protein</fullName>
    </submittedName>
</protein>
<dbReference type="InParanoid" id="Q0UZH9"/>
<dbReference type="EMBL" id="CH445328">
    <property type="protein sequence ID" value="EAT89566.1"/>
    <property type="molecule type" value="Genomic_DNA"/>
</dbReference>
<evidence type="ECO:0000313" key="1">
    <source>
        <dbReference type="EMBL" id="EAT89566.1"/>
    </source>
</evidence>
<dbReference type="GeneID" id="5970285"/>
<dbReference type="KEGG" id="pno:SNOG_02835"/>
<dbReference type="Proteomes" id="UP000001055">
    <property type="component" value="Unassembled WGS sequence"/>
</dbReference>
<organism evidence="1 2">
    <name type="scientific">Phaeosphaeria nodorum (strain SN15 / ATCC MYA-4574 / FGSC 10173)</name>
    <name type="common">Glume blotch fungus</name>
    <name type="synonym">Parastagonospora nodorum</name>
    <dbReference type="NCBI Taxonomy" id="321614"/>
    <lineage>
        <taxon>Eukaryota</taxon>
        <taxon>Fungi</taxon>
        <taxon>Dikarya</taxon>
        <taxon>Ascomycota</taxon>
        <taxon>Pezizomycotina</taxon>
        <taxon>Dothideomycetes</taxon>
        <taxon>Pleosporomycetidae</taxon>
        <taxon>Pleosporales</taxon>
        <taxon>Pleosporineae</taxon>
        <taxon>Phaeosphaeriaceae</taxon>
        <taxon>Parastagonospora</taxon>
    </lineage>
</organism>
<dbReference type="RefSeq" id="XP_001793428.1">
    <property type="nucleotide sequence ID" value="XM_001793376.1"/>
</dbReference>
<gene>
    <name evidence="1" type="ORF">SNOG_02835</name>
</gene>
<reference evidence="2" key="1">
    <citation type="journal article" date="2007" name="Plant Cell">
        <title>Dothideomycete-plant interactions illuminated by genome sequencing and EST analysis of the wheat pathogen Stagonospora nodorum.</title>
        <authorList>
            <person name="Hane J.K."/>
            <person name="Lowe R.G."/>
            <person name="Solomon P.S."/>
            <person name="Tan K.C."/>
            <person name="Schoch C.L."/>
            <person name="Spatafora J.W."/>
            <person name="Crous P.W."/>
            <person name="Kodira C."/>
            <person name="Birren B.W."/>
            <person name="Galagan J.E."/>
            <person name="Torriani S.F."/>
            <person name="McDonald B.A."/>
            <person name="Oliver R.P."/>
        </authorList>
    </citation>
    <scope>NUCLEOTIDE SEQUENCE [LARGE SCALE GENOMIC DNA]</scope>
    <source>
        <strain evidence="2">SN15 / ATCC MYA-4574 / FGSC 10173</strain>
    </source>
</reference>
<accession>Q0UZH9</accession>
<dbReference type="AlphaFoldDB" id="Q0UZH9"/>
<sequence length="84" mass="9519">MAVRSYDDELRVQMAEGKAKSGPPSTDLSHGLEYFCVGELRPCIRCGEWTQLRKRWISVDNGSLLSRARCYKGQMVALLVDRGR</sequence>
<proteinExistence type="predicted"/>
<evidence type="ECO:0000313" key="2">
    <source>
        <dbReference type="Proteomes" id="UP000001055"/>
    </source>
</evidence>